<reference evidence="3" key="1">
    <citation type="submission" date="2022-12" db="EMBL/GenBank/DDBJ databases">
        <title>Bacterial isolates from different developmental stages of Nematostella vectensis.</title>
        <authorList>
            <person name="Fraune S."/>
        </authorList>
    </citation>
    <scope>NUCLEOTIDE SEQUENCE</scope>
    <source>
        <strain evidence="3">G21630-S1</strain>
    </source>
</reference>
<protein>
    <submittedName>
        <fullName evidence="3">P-loop NTPase</fullName>
    </submittedName>
</protein>
<dbReference type="SUPFAM" id="SSF52172">
    <property type="entry name" value="CheY-like"/>
    <property type="match status" value="1"/>
</dbReference>
<dbReference type="PANTHER" id="PTHR43384:SF6">
    <property type="entry name" value="SEPTUM SITE-DETERMINING PROTEIN MIND HOMOLOG, CHLOROPLASTIC"/>
    <property type="match status" value="1"/>
</dbReference>
<dbReference type="Gene3D" id="3.40.50.300">
    <property type="entry name" value="P-loop containing nucleotide triphosphate hydrolases"/>
    <property type="match status" value="1"/>
</dbReference>
<evidence type="ECO:0000256" key="2">
    <source>
        <dbReference type="ARBA" id="ARBA00022840"/>
    </source>
</evidence>
<dbReference type="SUPFAM" id="SSF52540">
    <property type="entry name" value="P-loop containing nucleoside triphosphate hydrolases"/>
    <property type="match status" value="1"/>
</dbReference>
<organism evidence="3 4">
    <name type="scientific">Kiloniella laminariae</name>
    <dbReference type="NCBI Taxonomy" id="454162"/>
    <lineage>
        <taxon>Bacteria</taxon>
        <taxon>Pseudomonadati</taxon>
        <taxon>Pseudomonadota</taxon>
        <taxon>Alphaproteobacteria</taxon>
        <taxon>Rhodospirillales</taxon>
        <taxon>Kiloniellaceae</taxon>
        <taxon>Kiloniella</taxon>
    </lineage>
</organism>
<dbReference type="InterPro" id="IPR033756">
    <property type="entry name" value="YlxH/NBP35"/>
</dbReference>
<evidence type="ECO:0000313" key="3">
    <source>
        <dbReference type="EMBL" id="MCZ4281940.1"/>
    </source>
</evidence>
<proteinExistence type="predicted"/>
<name>A0ABT4LLX2_9PROT</name>
<dbReference type="InterPro" id="IPR050625">
    <property type="entry name" value="ParA/MinD_ATPase"/>
</dbReference>
<keyword evidence="1" id="KW-0547">Nucleotide-binding</keyword>
<dbReference type="PANTHER" id="PTHR43384">
    <property type="entry name" value="SEPTUM SITE-DETERMINING PROTEIN MIND HOMOLOG, CHLOROPLASTIC-RELATED"/>
    <property type="match status" value="1"/>
</dbReference>
<accession>A0ABT4LLX2</accession>
<keyword evidence="4" id="KW-1185">Reference proteome</keyword>
<gene>
    <name evidence="3" type="ORF">O4H49_14205</name>
</gene>
<keyword evidence="2" id="KW-0067">ATP-binding</keyword>
<sequence length="416" mass="44737">MPASKIDDIFNDLDTEPVSAPELVAFVGDGQTHDVTLSISRQLGYPAEVRDGECHDAMSYLADNPAPRYLVIDIGNDELSAATSIFSLVAALPEGTKAIAVGAINDIGFYREMIEIGLTDYLLKPLTEKTLLAAFHKAERAEEANRDRENSLQVTGNNNKTVVIGARGGVGASTIAVNLAWVLSDQLNCKTALLDMDIEFGTIALALDVEPTRGLREALEKPERLDSLFISSTTAKLSDNLAVMATEENLTEDISFSPDGIAILMEALAREHSQLIIDVPRTAVKLRKSILSEVGTIILVTDYSLPSLRDCIRTQSAIKTINSSCKLLIVANKTGGPVTAMPPAEFEKALGTKIIANIPDDIKLSIKAANTGKPAVAIDTKSKMSKALFALAKEIAPDVSANNKKTSWFKMVGRKK</sequence>
<evidence type="ECO:0000313" key="4">
    <source>
        <dbReference type="Proteomes" id="UP001069802"/>
    </source>
</evidence>
<dbReference type="Proteomes" id="UP001069802">
    <property type="component" value="Unassembled WGS sequence"/>
</dbReference>
<comment type="caution">
    <text evidence="3">The sequence shown here is derived from an EMBL/GenBank/DDBJ whole genome shotgun (WGS) entry which is preliminary data.</text>
</comment>
<dbReference type="Pfam" id="PF10609">
    <property type="entry name" value="ParA"/>
    <property type="match status" value="1"/>
</dbReference>
<evidence type="ECO:0000256" key="1">
    <source>
        <dbReference type="ARBA" id="ARBA00022741"/>
    </source>
</evidence>
<dbReference type="InterPro" id="IPR011006">
    <property type="entry name" value="CheY-like_superfamily"/>
</dbReference>
<dbReference type="RefSeq" id="WP_269424104.1">
    <property type="nucleotide sequence ID" value="NZ_JAPWGY010000005.1"/>
</dbReference>
<dbReference type="InterPro" id="IPR027417">
    <property type="entry name" value="P-loop_NTPase"/>
</dbReference>
<dbReference type="Gene3D" id="3.40.50.2300">
    <property type="match status" value="1"/>
</dbReference>
<dbReference type="EMBL" id="JAPWGY010000005">
    <property type="protein sequence ID" value="MCZ4281940.1"/>
    <property type="molecule type" value="Genomic_DNA"/>
</dbReference>